<evidence type="ECO:0000313" key="3">
    <source>
        <dbReference type="Proteomes" id="UP001470230"/>
    </source>
</evidence>
<name>A0ABR2GYK6_9EUKA</name>
<dbReference type="PANTHER" id="PTHR12811:SF0">
    <property type="entry name" value="VACUOLAR PROTEIN SORTING-ASSOCIATED PROTEIN 16 HOMOLOG"/>
    <property type="match status" value="1"/>
</dbReference>
<keyword evidence="3" id="KW-1185">Reference proteome</keyword>
<proteinExistence type="predicted"/>
<organism evidence="2 3">
    <name type="scientific">Tritrichomonas musculus</name>
    <dbReference type="NCBI Taxonomy" id="1915356"/>
    <lineage>
        <taxon>Eukaryota</taxon>
        <taxon>Metamonada</taxon>
        <taxon>Parabasalia</taxon>
        <taxon>Tritrichomonadida</taxon>
        <taxon>Tritrichomonadidae</taxon>
        <taxon>Tritrichomonas</taxon>
    </lineage>
</organism>
<dbReference type="InterPro" id="IPR016534">
    <property type="entry name" value="VPS16"/>
</dbReference>
<accession>A0ABR2GYK6</accession>
<dbReference type="InterPro" id="IPR036322">
    <property type="entry name" value="WD40_repeat_dom_sf"/>
</dbReference>
<gene>
    <name evidence="2" type="ORF">M9Y10_032767</name>
</gene>
<dbReference type="EMBL" id="JAPFFF010000054">
    <property type="protein sequence ID" value="KAK8838728.1"/>
    <property type="molecule type" value="Genomic_DNA"/>
</dbReference>
<dbReference type="PANTHER" id="PTHR12811">
    <property type="entry name" value="VACUOLAR PROTEIN SORTING VPS16"/>
    <property type="match status" value="1"/>
</dbReference>
<reference evidence="2 3" key="1">
    <citation type="submission" date="2024-04" db="EMBL/GenBank/DDBJ databases">
        <title>Tritrichomonas musculus Genome.</title>
        <authorList>
            <person name="Alves-Ferreira E."/>
            <person name="Grigg M."/>
            <person name="Lorenzi H."/>
            <person name="Galac M."/>
        </authorList>
    </citation>
    <scope>NUCLEOTIDE SEQUENCE [LARGE SCALE GENOMIC DNA]</scope>
    <source>
        <strain evidence="2 3">EAF2021</strain>
    </source>
</reference>
<evidence type="ECO:0000259" key="1">
    <source>
        <dbReference type="Pfam" id="PF04841"/>
    </source>
</evidence>
<dbReference type="InterPro" id="IPR006926">
    <property type="entry name" value="Vps16_N"/>
</dbReference>
<dbReference type="Proteomes" id="UP001470230">
    <property type="component" value="Unassembled WGS sequence"/>
</dbReference>
<feature type="domain" description="Vps16 N-terminal" evidence="1">
    <location>
        <begin position="55"/>
        <end position="409"/>
    </location>
</feature>
<dbReference type="SUPFAM" id="SSF50978">
    <property type="entry name" value="WD40 repeat-like"/>
    <property type="match status" value="1"/>
</dbReference>
<comment type="caution">
    <text evidence="2">The sequence shown here is derived from an EMBL/GenBank/DDBJ whole genome shotgun (WGS) entry which is preliminary data.</text>
</comment>
<protein>
    <recommendedName>
        <fullName evidence="1">Vps16 N-terminal domain-containing protein</fullName>
    </recommendedName>
</protein>
<evidence type="ECO:0000313" key="2">
    <source>
        <dbReference type="EMBL" id="KAK8838728.1"/>
    </source>
</evidence>
<sequence length="847" mass="95535">MDYDIQERLKPILKELSQKLYDFAEDTYILESIMNSPLKTRDFFYRIVNFDNDKITAANHGGGFACQHQASGENSQPIEVYTNNLAHILSLFAPDGFGQLNAYYYTPEELLVCIFTNKACVFNQHGQMIDEVKLFTLENNEFFEFACFQEYGFFIVTNHGNVYYIDSYRTFYCEKFAHFEINLFDHISASGSSAVPGETRQYVDGEPTGYGPMLWITASKGKKNSLICIQKDNVQILEFPSRVMHLFYSPDYSKVAVASADQLLIFNKNFTENICCFNIPEIGLRRLGWCGSSAILVAGHDNLTMINFEGKILNIPIAGDFATIAEVDGARIVTCSEVYYLRSISGTSLDLIRRNKSNPALKLIFDASSKISSAQEDPTSSVPELGEALSGCLEAVSFFRNPVISHLLLNLVVRFKLNVESFNFERFSTLVILKRITEQLVNSPTFLPLTSEQLKALNHDHLLMRLCNRYQHYVAYRIADYLNVSYEPLYNNWAHSLIFSSAPTNEIIYALKNSGHTFDYVQLATAAYKRQGDLAANIEFAKKLIDMNGVKARSLPLLIMWRAWDMAIKAAVESNDTSLLAYTLKVVQEEIANLKMKEANTNSSEHTSSSSFENSSSFIAFKNLLSIKTISGTQSETSDSLQKKVNQVLLDNPIALECWILLNPDDPNITDLLSKSGNKKEAVNREFRRAIEPGLDKQGVSSHISDVKKKASKLNDSFGSKSAQRAIDMISVCNDLKIPVCNTPIEALDAILEKNNGKISSSVQKKLNVTDEEILIRKLDLGFNKYLSGDESLFKKTLKEFKDDQLINLGNEYFRQKRFDIAQAIMNNSSSAEVRSTLRNFDSKYQP</sequence>
<dbReference type="Pfam" id="PF04841">
    <property type="entry name" value="Vps16_N"/>
    <property type="match status" value="1"/>
</dbReference>